<dbReference type="Gene3D" id="3.30.60.10">
    <property type="entry name" value="Endochitinase-like"/>
    <property type="match status" value="1"/>
</dbReference>
<feature type="disulfide bond" evidence="11">
    <location>
        <begin position="84"/>
        <end position="96"/>
    </location>
</feature>
<keyword evidence="15" id="KW-1185">Reference proteome</keyword>
<dbReference type="InterPro" id="IPR001223">
    <property type="entry name" value="Glyco_hydro18_cat"/>
</dbReference>
<feature type="region of interest" description="Disordered" evidence="12">
    <location>
        <begin position="954"/>
        <end position="980"/>
    </location>
</feature>
<sequence length="1120" mass="119122">MKYPTITAWLLFSGSCMVPSAEAGMGTCSETEKCETGCCSKEGFCGFGPSFCSKDVCISTCDAIAECGMINQYLEYAKVPGTECPLNVCCSEFGFCGTTAEFCGKGCQSGCDPVNRPSCSGTSSEAMYIGYYEGWNPDRPCDVVLPENINVNPWTHLYYSFAGIDPSDFTITTTNANDKTHWSKFTALKKKKPSLKTYISVGGWDVGGKVFSDMVRFPGTRKAFIDSAISMMTEYGFDGIDIDWEYPAAEDRGGAPRDTANLVKFLSELRNAVGTKFGLTVTLPSSYWYLKGFNIADMAKYIDHFNFMSYDIHGTWDGRTSKWTSSVVNPHTNLTEISAGLDLLWRNGVEPSKVLLGLGFYGRSFKLADATCNTPGCDFYTENHSTGGAVAGECTGTSGFLSDYEINRIISDYSVDVHYDEAAAVNWMTWSGDQWVSFDNGHTLKQKADFANGKCLGGLFSWALDLGGPGSMKNPNGMTADDTSMDGASAEGGSDGTGLLYAGQEIFGDSPTVTAIAPVSIIFPKSVMSTPTTIDFGAGYPTSLEVAWRTTKTVTVDGIATVTSTVTRYIMPTTIPLPPITTNTVNYYNWNISDIVTVSRGLLIPSFEIPPVVVTNHPNPLNETSVTHSPLATRTVSIPPWPWTTDGTQYPTITFTQGHPPGPTCTANCGHKCYSFCNGPCLTDCGVGSTSSFVDPEDPDAPSVSKCSGPGCLNGRCTDRGLCIERGCTGKDCKNRICVGDECIPTACAGPDCDSGHCNGDKCQDHGCIGKDCDGKGGKSDNDNDDNNDDDDDNHGGGGRSSGRCFGPSCLSWGCIGSQCSHTDFTCKGPQCRVVTCSGPGCSNGVCTGKGCKTEDSDCEHQEADSCTAYITSLLVTPVSTYSTTTVTSRCETITACAARPTTVTSTIDKNGLNEGTISNIDYAMSDDPSLASYLDEQLSSFFDSAFATATTTTSTTSTAETTTSSTKTTSTTPTPSETGLECGGSRMCKTFPKIHAFCDMAKSFLKDNTVYGNTKKGMDTGACYTDGKNAGYGCGVFVEGKNCQMTGAELAATYDHIYQKTGGGCTKCGRAYLSNGCEVHADYVSKCHNTNGVLVPYPGNDSDVMTASSSAAQTLTLEG</sequence>
<evidence type="ECO:0000313" key="15">
    <source>
        <dbReference type="Proteomes" id="UP000325579"/>
    </source>
</evidence>
<dbReference type="InterPro" id="IPR011583">
    <property type="entry name" value="Chitinase_II/V-like_cat"/>
</dbReference>
<dbReference type="Pfam" id="PF15474">
    <property type="entry name" value="MU117"/>
    <property type="match status" value="1"/>
</dbReference>
<evidence type="ECO:0000256" key="13">
    <source>
        <dbReference type="SAM" id="SignalP"/>
    </source>
</evidence>
<evidence type="ECO:0000256" key="2">
    <source>
        <dbReference type="ARBA" id="ARBA00008682"/>
    </source>
</evidence>
<evidence type="ECO:0000256" key="8">
    <source>
        <dbReference type="ARBA" id="ARBA00023277"/>
    </source>
</evidence>
<dbReference type="GO" id="GO:0000272">
    <property type="term" value="P:polysaccharide catabolic process"/>
    <property type="evidence" value="ECO:0007669"/>
    <property type="project" value="UniProtKB-KW"/>
</dbReference>
<comment type="catalytic activity">
    <reaction evidence="1">
        <text>Random endo-hydrolysis of N-acetyl-beta-D-glucosaminide (1-&gt;4)-beta-linkages in chitin and chitodextrins.</text>
        <dbReference type="EC" id="3.2.1.14"/>
    </reaction>
</comment>
<dbReference type="EC" id="3.2.1.14" evidence="3"/>
<dbReference type="GeneID" id="43674156"/>
<evidence type="ECO:0000256" key="4">
    <source>
        <dbReference type="ARBA" id="ARBA00022669"/>
    </source>
</evidence>
<dbReference type="OrthoDB" id="73875at2759"/>
<organism evidence="14 15">
    <name type="scientific">Aspergillus pseudonomiae</name>
    <dbReference type="NCBI Taxonomy" id="1506151"/>
    <lineage>
        <taxon>Eukaryota</taxon>
        <taxon>Fungi</taxon>
        <taxon>Dikarya</taxon>
        <taxon>Ascomycota</taxon>
        <taxon>Pezizomycotina</taxon>
        <taxon>Eurotiomycetes</taxon>
        <taxon>Eurotiomycetidae</taxon>
        <taxon>Eurotiales</taxon>
        <taxon>Aspergillaceae</taxon>
        <taxon>Aspergillus</taxon>
        <taxon>Aspergillus subgen. Circumdati</taxon>
    </lineage>
</organism>
<dbReference type="Pfam" id="PF00704">
    <property type="entry name" value="Glyco_hydro_18"/>
    <property type="match status" value="1"/>
</dbReference>
<reference evidence="14 15" key="1">
    <citation type="submission" date="2019-04" db="EMBL/GenBank/DDBJ databases">
        <authorList>
            <consortium name="DOE Joint Genome Institute"/>
            <person name="Mondo S."/>
            <person name="Kjaerbolling I."/>
            <person name="Vesth T."/>
            <person name="Frisvad J.C."/>
            <person name="Nybo J.L."/>
            <person name="Theobald S."/>
            <person name="Kildgaard S."/>
            <person name="Isbrandt T."/>
            <person name="Kuo A."/>
            <person name="Sato A."/>
            <person name="Lyhne E.K."/>
            <person name="Kogle M.E."/>
            <person name="Wiebenga A."/>
            <person name="Kun R.S."/>
            <person name="Lubbers R.J."/>
            <person name="Makela M.R."/>
            <person name="Barry K."/>
            <person name="Chovatia M."/>
            <person name="Clum A."/>
            <person name="Daum C."/>
            <person name="Haridas S."/>
            <person name="He G."/>
            <person name="LaButti K."/>
            <person name="Lipzen A."/>
            <person name="Riley R."/>
            <person name="Salamov A."/>
            <person name="Simmons B.A."/>
            <person name="Magnuson J.K."/>
            <person name="Henrissat B."/>
            <person name="Mortensen U.H."/>
            <person name="Larsen T.O."/>
            <person name="Devries R.P."/>
            <person name="Grigoriev I.V."/>
            <person name="Machida M."/>
            <person name="Baker S.E."/>
            <person name="Andersen M.R."/>
            <person name="Cantor M.N."/>
            <person name="Hua S.X."/>
        </authorList>
    </citation>
    <scope>NUCLEOTIDE SEQUENCE [LARGE SCALE GENOMIC DNA]</scope>
    <source>
        <strain evidence="14 15">CBS 119388</strain>
    </source>
</reference>
<evidence type="ECO:0000256" key="5">
    <source>
        <dbReference type="ARBA" id="ARBA00022801"/>
    </source>
</evidence>
<dbReference type="InterPro" id="IPR017853">
    <property type="entry name" value="GH"/>
</dbReference>
<protein>
    <recommendedName>
        <fullName evidence="3">chitinase</fullName>
        <ecNumber evidence="3">3.2.1.14</ecNumber>
    </recommendedName>
</protein>
<dbReference type="InterPro" id="IPR036861">
    <property type="entry name" value="Endochitinase-like_sf"/>
</dbReference>
<dbReference type="CDD" id="cd00035">
    <property type="entry name" value="ChtBD1"/>
    <property type="match status" value="1"/>
</dbReference>
<dbReference type="PROSITE" id="PS51910">
    <property type="entry name" value="GH18_2"/>
    <property type="match status" value="1"/>
</dbReference>
<dbReference type="GO" id="GO:0008843">
    <property type="term" value="F:endochitinase activity"/>
    <property type="evidence" value="ECO:0007669"/>
    <property type="project" value="UniProtKB-EC"/>
</dbReference>
<name>A0A5N7DEL6_9EURO</name>
<feature type="signal peptide" evidence="13">
    <location>
        <begin position="1"/>
        <end position="23"/>
    </location>
</feature>
<dbReference type="InterPro" id="IPR029070">
    <property type="entry name" value="Chitinase_insertion_sf"/>
</dbReference>
<feature type="disulfide bond" evidence="11">
    <location>
        <begin position="107"/>
        <end position="111"/>
    </location>
</feature>
<keyword evidence="4 11" id="KW-0147">Chitin-binding</keyword>
<dbReference type="SUPFAM" id="SSF54556">
    <property type="entry name" value="Chitinase insertion domain"/>
    <property type="match status" value="1"/>
</dbReference>
<dbReference type="GO" id="GO:0006032">
    <property type="term" value="P:chitin catabolic process"/>
    <property type="evidence" value="ECO:0007669"/>
    <property type="project" value="UniProtKB-KW"/>
</dbReference>
<evidence type="ECO:0000256" key="1">
    <source>
        <dbReference type="ARBA" id="ARBA00000822"/>
    </source>
</evidence>
<comment type="caution">
    <text evidence="11">Lacks conserved residue(s) required for the propagation of feature annotation.</text>
</comment>
<dbReference type="Proteomes" id="UP000325579">
    <property type="component" value="Unassembled WGS sequence"/>
</dbReference>
<evidence type="ECO:0000256" key="6">
    <source>
        <dbReference type="ARBA" id="ARBA00023024"/>
    </source>
</evidence>
<keyword evidence="6" id="KW-0146">Chitin degradation</keyword>
<dbReference type="Gene3D" id="3.10.50.10">
    <property type="match status" value="1"/>
</dbReference>
<keyword evidence="10" id="KW-0624">Polysaccharide degradation</keyword>
<dbReference type="PROSITE" id="PS00026">
    <property type="entry name" value="CHIT_BIND_I_1"/>
    <property type="match status" value="1"/>
</dbReference>
<accession>A0A5N7DEL6</accession>
<dbReference type="AlphaFoldDB" id="A0A5N7DEL6"/>
<proteinExistence type="inferred from homology"/>
<keyword evidence="13" id="KW-0732">Signal</keyword>
<dbReference type="SUPFAM" id="SSF51445">
    <property type="entry name" value="(Trans)glycosidases"/>
    <property type="match status" value="1"/>
</dbReference>
<dbReference type="InterPro" id="IPR001579">
    <property type="entry name" value="Glyco_hydro_18_chit_AS"/>
</dbReference>
<keyword evidence="7" id="KW-0843">Virulence</keyword>
<dbReference type="InterPro" id="IPR029167">
    <property type="entry name" value="Mug117"/>
</dbReference>
<dbReference type="PROSITE" id="PS50941">
    <property type="entry name" value="CHIT_BIND_I_2"/>
    <property type="match status" value="1"/>
</dbReference>
<keyword evidence="8" id="KW-0119">Carbohydrate metabolism</keyword>
<keyword evidence="11" id="KW-1015">Disulfide bond</keyword>
<dbReference type="EMBL" id="ML736765">
    <property type="protein sequence ID" value="KAE8404689.1"/>
    <property type="molecule type" value="Genomic_DNA"/>
</dbReference>
<comment type="similarity">
    <text evidence="2">Belongs to the glycosyl hydrolase 18 family. Chitinase class V subfamily.</text>
</comment>
<evidence type="ECO:0000313" key="14">
    <source>
        <dbReference type="EMBL" id="KAE8404689.1"/>
    </source>
</evidence>
<dbReference type="PANTHER" id="PTHR47700">
    <property type="entry name" value="V CHITINASE, PUTATIVE (AFU_ORTHOLOGUE AFUA_6G13720)-RELATED"/>
    <property type="match status" value="1"/>
</dbReference>
<dbReference type="RefSeq" id="XP_031942008.1">
    <property type="nucleotide sequence ID" value="XM_032089465.1"/>
</dbReference>
<accession>A0A5N6HZ85</accession>
<evidence type="ECO:0000256" key="12">
    <source>
        <dbReference type="SAM" id="MobiDB-lite"/>
    </source>
</evidence>
<dbReference type="PROSITE" id="PS01095">
    <property type="entry name" value="GH18_1"/>
    <property type="match status" value="1"/>
</dbReference>
<dbReference type="InterPro" id="IPR018371">
    <property type="entry name" value="Chitin-binding_1_CS"/>
</dbReference>
<dbReference type="SUPFAM" id="SSF57016">
    <property type="entry name" value="Plant lectins/antimicrobial peptides"/>
    <property type="match status" value="1"/>
</dbReference>
<feature type="compositionally biased region" description="Low complexity" evidence="12">
    <location>
        <begin position="954"/>
        <end position="979"/>
    </location>
</feature>
<dbReference type="InterPro" id="IPR001002">
    <property type="entry name" value="Chitin-bd_1"/>
</dbReference>
<evidence type="ECO:0000256" key="3">
    <source>
        <dbReference type="ARBA" id="ARBA00012729"/>
    </source>
</evidence>
<evidence type="ECO:0000256" key="9">
    <source>
        <dbReference type="ARBA" id="ARBA00023295"/>
    </source>
</evidence>
<gene>
    <name evidence="14" type="ORF">BDV37DRAFT_293631</name>
</gene>
<dbReference type="Pfam" id="PF00187">
    <property type="entry name" value="Chitin_bind_1"/>
    <property type="match status" value="1"/>
</dbReference>
<dbReference type="InterPro" id="IPR053214">
    <property type="entry name" value="LysM12-like"/>
</dbReference>
<dbReference type="Gene3D" id="3.20.20.80">
    <property type="entry name" value="Glycosidases"/>
    <property type="match status" value="1"/>
</dbReference>
<dbReference type="PROSITE" id="PS51257">
    <property type="entry name" value="PROKAR_LIPOPROTEIN"/>
    <property type="match status" value="1"/>
</dbReference>
<feature type="chain" id="PRO_5044338047" description="chitinase" evidence="13">
    <location>
        <begin position="24"/>
        <end position="1120"/>
    </location>
</feature>
<feature type="disulfide bond" evidence="11">
    <location>
        <begin position="89"/>
        <end position="103"/>
    </location>
</feature>
<evidence type="ECO:0000256" key="7">
    <source>
        <dbReference type="ARBA" id="ARBA00023026"/>
    </source>
</evidence>
<dbReference type="GO" id="GO:0008061">
    <property type="term" value="F:chitin binding"/>
    <property type="evidence" value="ECO:0007669"/>
    <property type="project" value="UniProtKB-UniRule"/>
</dbReference>
<keyword evidence="5" id="KW-0378">Hydrolase</keyword>
<dbReference type="PANTHER" id="PTHR47700:SF2">
    <property type="entry name" value="CHITINASE"/>
    <property type="match status" value="1"/>
</dbReference>
<evidence type="ECO:0000256" key="10">
    <source>
        <dbReference type="ARBA" id="ARBA00023326"/>
    </source>
</evidence>
<dbReference type="SMART" id="SM00636">
    <property type="entry name" value="Glyco_18"/>
    <property type="match status" value="1"/>
</dbReference>
<evidence type="ECO:0000256" key="11">
    <source>
        <dbReference type="PROSITE-ProRule" id="PRU00261"/>
    </source>
</evidence>
<keyword evidence="9" id="KW-0326">Glycosidase</keyword>
<dbReference type="SMART" id="SM00270">
    <property type="entry name" value="ChtBD1"/>
    <property type="match status" value="2"/>
</dbReference>